<dbReference type="PANTHER" id="PTHR34700:SF4">
    <property type="entry name" value="PHAGE-LIKE ELEMENT PBSX PROTEIN XKDP"/>
    <property type="match status" value="1"/>
</dbReference>
<feature type="compositionally biased region" description="Basic and acidic residues" evidence="1">
    <location>
        <begin position="435"/>
        <end position="477"/>
    </location>
</feature>
<dbReference type="OrthoDB" id="370541at2"/>
<feature type="transmembrane region" description="Helical" evidence="2">
    <location>
        <begin position="9"/>
        <end position="33"/>
    </location>
</feature>
<name>A0A1I2WML7_9HYPH</name>
<feature type="compositionally biased region" description="Pro residues" evidence="1">
    <location>
        <begin position="406"/>
        <end position="418"/>
    </location>
</feature>
<evidence type="ECO:0000256" key="2">
    <source>
        <dbReference type="SAM" id="Phobius"/>
    </source>
</evidence>
<proteinExistence type="predicted"/>
<dbReference type="SMART" id="SM00257">
    <property type="entry name" value="LysM"/>
    <property type="match status" value="1"/>
</dbReference>
<feature type="region of interest" description="Disordered" evidence="1">
    <location>
        <begin position="57"/>
        <end position="86"/>
    </location>
</feature>
<feature type="region of interest" description="Disordered" evidence="1">
    <location>
        <begin position="181"/>
        <end position="267"/>
    </location>
</feature>
<organism evidence="4 5">
    <name type="scientific">Methylobacterium gossipiicola</name>
    <dbReference type="NCBI Taxonomy" id="582675"/>
    <lineage>
        <taxon>Bacteria</taxon>
        <taxon>Pseudomonadati</taxon>
        <taxon>Pseudomonadota</taxon>
        <taxon>Alphaproteobacteria</taxon>
        <taxon>Hyphomicrobiales</taxon>
        <taxon>Methylobacteriaceae</taxon>
        <taxon>Methylobacterium</taxon>
    </lineage>
</organism>
<dbReference type="Proteomes" id="UP000199229">
    <property type="component" value="Unassembled WGS sequence"/>
</dbReference>
<feature type="compositionally biased region" description="Low complexity" evidence="1">
    <location>
        <begin position="395"/>
        <end position="405"/>
    </location>
</feature>
<gene>
    <name evidence="4" type="ORF">SAMN05192565_12513</name>
</gene>
<feature type="compositionally biased region" description="Basic and acidic residues" evidence="1">
    <location>
        <begin position="210"/>
        <end position="219"/>
    </location>
</feature>
<evidence type="ECO:0000259" key="3">
    <source>
        <dbReference type="PROSITE" id="PS51782"/>
    </source>
</evidence>
<dbReference type="EMBL" id="FOPM01000025">
    <property type="protein sequence ID" value="SFH02515.1"/>
    <property type="molecule type" value="Genomic_DNA"/>
</dbReference>
<dbReference type="RefSeq" id="WP_091974414.1">
    <property type="nucleotide sequence ID" value="NZ_FOPM01000025.1"/>
</dbReference>
<dbReference type="PANTHER" id="PTHR34700">
    <property type="entry name" value="POTASSIUM BINDING PROTEIN KBP"/>
    <property type="match status" value="1"/>
</dbReference>
<evidence type="ECO:0000313" key="4">
    <source>
        <dbReference type="EMBL" id="SFH02515.1"/>
    </source>
</evidence>
<dbReference type="NCBIfam" id="NF033510">
    <property type="entry name" value="Ca_tandemer"/>
    <property type="match status" value="1"/>
</dbReference>
<reference evidence="5" key="1">
    <citation type="submission" date="2016-10" db="EMBL/GenBank/DDBJ databases">
        <authorList>
            <person name="Varghese N."/>
            <person name="Submissions S."/>
        </authorList>
    </citation>
    <scope>NUCLEOTIDE SEQUENCE [LARGE SCALE GENOMIC DNA]</scope>
    <source>
        <strain evidence="5">Gh-105</strain>
    </source>
</reference>
<dbReference type="Pfam" id="PF01476">
    <property type="entry name" value="LysM"/>
    <property type="match status" value="1"/>
</dbReference>
<dbReference type="InterPro" id="IPR018392">
    <property type="entry name" value="LysM"/>
</dbReference>
<evidence type="ECO:0000256" key="1">
    <source>
        <dbReference type="SAM" id="MobiDB-lite"/>
    </source>
</evidence>
<feature type="region of interest" description="Disordered" evidence="1">
    <location>
        <begin position="350"/>
        <end position="498"/>
    </location>
</feature>
<dbReference type="AlphaFoldDB" id="A0A1I2WML7"/>
<sequence>MTAELRRSIFLACVGLLGGFALVVTLYGASVLFKHGIDTAEDRSVLPAPVLEVPPAPGQPIANGLAEAKPAPPPEPRPGAAAPRSGVRASAPTFDIIRVEPSGEAVIAGRATPNTTVELLRDGEPIARALVDPSGQFAIVPPALAPGSSEITLRATGADGRPLPSRESVAVVVSPGRDAKPLVALTSPDKPTVVLSQPDPPSEPKQVVAKAEEKAKPDAEAVPPQTDRAEPAAPARQAEASKEPEPTSPEGKPPAPQTEKASGTVPVKVVSVEAEEGGRLYVTGQAQPGATVRLYLNDTAVAPASVGADGRFAFTIGRGVQPGAYAVRVDEVDPVSGRVKTRSEVPFTVPAPKPVAAKPEPAKPEPAKPEPAKPAPKVALLAPPALDGSAPPAELPKLPQALAIPPALPPVDPVPPAQTPLAAEPKAGPAPKSEPQLEAKAERKPKPEVEAKAETRPKPEVEAKAETKPKPEVEAKAEPQVAQKVDPTPRPDGPPAVFVPEIGTARIVRGDSLWQISRRIYGRGTRYTVIYDANQPQIRNPDRIFPGQIFVLPSDGTAAAAGGDRRG</sequence>
<dbReference type="InterPro" id="IPR013783">
    <property type="entry name" value="Ig-like_fold"/>
</dbReference>
<keyword evidence="2" id="KW-1133">Transmembrane helix</keyword>
<dbReference type="InterPro" id="IPR052196">
    <property type="entry name" value="Bact_Kbp"/>
</dbReference>
<dbReference type="Gene3D" id="3.10.350.10">
    <property type="entry name" value="LysM domain"/>
    <property type="match status" value="1"/>
</dbReference>
<feature type="domain" description="LysM" evidence="3">
    <location>
        <begin position="503"/>
        <end position="552"/>
    </location>
</feature>
<dbReference type="CDD" id="cd00118">
    <property type="entry name" value="LysM"/>
    <property type="match status" value="1"/>
</dbReference>
<evidence type="ECO:0000313" key="5">
    <source>
        <dbReference type="Proteomes" id="UP000199229"/>
    </source>
</evidence>
<keyword evidence="2" id="KW-0812">Transmembrane</keyword>
<feature type="compositionally biased region" description="Basic and acidic residues" evidence="1">
    <location>
        <begin position="360"/>
        <end position="371"/>
    </location>
</feature>
<dbReference type="STRING" id="582675.SAMN05192565_12513"/>
<dbReference type="Gene3D" id="2.60.40.10">
    <property type="entry name" value="Immunoglobulins"/>
    <property type="match status" value="2"/>
</dbReference>
<feature type="compositionally biased region" description="Low complexity" evidence="1">
    <location>
        <begin position="375"/>
        <end position="386"/>
    </location>
</feature>
<protein>
    <submittedName>
        <fullName evidence="4">LysM domain-containing protein</fullName>
    </submittedName>
</protein>
<dbReference type="InterPro" id="IPR036779">
    <property type="entry name" value="LysM_dom_sf"/>
</dbReference>
<keyword evidence="2" id="KW-0472">Membrane</keyword>
<dbReference type="PROSITE" id="PS51782">
    <property type="entry name" value="LYSM"/>
    <property type="match status" value="1"/>
</dbReference>
<keyword evidence="5" id="KW-1185">Reference proteome</keyword>
<accession>A0A1I2WML7</accession>